<reference evidence="4 5" key="1">
    <citation type="submission" date="2017-03" db="EMBL/GenBank/DDBJ databases">
        <title>Genomes of endolithic fungi from Antarctica.</title>
        <authorList>
            <person name="Coleine C."/>
            <person name="Masonjones S."/>
            <person name="Stajich J.E."/>
        </authorList>
    </citation>
    <scope>NUCLEOTIDE SEQUENCE [LARGE SCALE GENOMIC DNA]</scope>
    <source>
        <strain evidence="4 5">CCFEE 6315</strain>
    </source>
</reference>
<dbReference type="Pfam" id="PF11951">
    <property type="entry name" value="Fungal_trans_2"/>
    <property type="match status" value="1"/>
</dbReference>
<dbReference type="Proteomes" id="UP000308549">
    <property type="component" value="Unassembled WGS sequence"/>
</dbReference>
<evidence type="ECO:0000259" key="3">
    <source>
        <dbReference type="SMART" id="SM00066"/>
    </source>
</evidence>
<organism evidence="4 5">
    <name type="scientific">Salinomyces thailandicus</name>
    <dbReference type="NCBI Taxonomy" id="706561"/>
    <lineage>
        <taxon>Eukaryota</taxon>
        <taxon>Fungi</taxon>
        <taxon>Dikarya</taxon>
        <taxon>Ascomycota</taxon>
        <taxon>Pezizomycotina</taxon>
        <taxon>Dothideomycetes</taxon>
        <taxon>Dothideomycetidae</taxon>
        <taxon>Mycosphaerellales</taxon>
        <taxon>Teratosphaeriaceae</taxon>
        <taxon>Salinomyces</taxon>
    </lineage>
</organism>
<dbReference type="PANTHER" id="PTHR47657:SF12">
    <property type="entry name" value="ZN(II)2CYS6 TRANSCRIPTION FACTOR (EUROFUNG)"/>
    <property type="match status" value="1"/>
</dbReference>
<dbReference type="GO" id="GO:0000981">
    <property type="term" value="F:DNA-binding transcription factor activity, RNA polymerase II-specific"/>
    <property type="evidence" value="ECO:0007669"/>
    <property type="project" value="InterPro"/>
</dbReference>
<protein>
    <recommendedName>
        <fullName evidence="3">Zn(2)-C6 fungal-type domain-containing protein</fullName>
    </recommendedName>
</protein>
<dbReference type="CDD" id="cd00067">
    <property type="entry name" value="GAL4"/>
    <property type="match status" value="1"/>
</dbReference>
<dbReference type="OrthoDB" id="1924260at2759"/>
<feature type="region of interest" description="Disordered" evidence="2">
    <location>
        <begin position="1"/>
        <end position="20"/>
    </location>
</feature>
<sequence length="565" mass="62856">MASTGAGPSRRSHTKSRKGCKTCKRRHIRCDENFPQWYVGSLNILRDLSDNGNSRNCTKHQVRCDYMETLGSDTESQHSPEQSELVLTPRSEQRVDIWQQTGTFPYPNLQVFPPPQAQEYSSIELRLIDHLSTISNDLLARGTSRLSIWTQKLPKFLGIAASYPYVMHALLAFSANHLAWTRSSHDTRNLYLHHGSIALRGLHEAIGNFSRANADAVLAASLLLSWQATDWRSWSSLRAGIQSVLGAMQSWRHESLFTEYIAEEDLLATAFRAHKRRSSIGPHERASIIQNVLFSLQGLELALVGQELELSWVHHLIAYVQQLQGVDPSQTAEDQFNCMYQLRKWLFWVPVSLLRGQGGQGSALLTVAHFYSTALALEPLFPDLGPSFCSAMALQPLEAIIGVTDAMQSQHGMNTLSVEIGLVMQYPQSTAMSYRSRAMQYQAQAYQDESSLAGVLPESLNYTTIGNLSPAFAPATPAYSMTQPSSSSSTPFLEVPGSQNSFSWGTQSWGAIPSPALPPTMYTTQEEQMYGGYGESMSIGGFRDGTPSTEPEMGLLHYQQQHRQQ</sequence>
<evidence type="ECO:0000313" key="5">
    <source>
        <dbReference type="Proteomes" id="UP000308549"/>
    </source>
</evidence>
<dbReference type="EMBL" id="NAJL01000027">
    <property type="protein sequence ID" value="TKA26666.1"/>
    <property type="molecule type" value="Genomic_DNA"/>
</dbReference>
<evidence type="ECO:0000256" key="1">
    <source>
        <dbReference type="ARBA" id="ARBA00023242"/>
    </source>
</evidence>
<accession>A0A4U0TXF1</accession>
<dbReference type="InterPro" id="IPR001138">
    <property type="entry name" value="Zn2Cys6_DnaBD"/>
</dbReference>
<dbReference type="PANTHER" id="PTHR47657">
    <property type="entry name" value="STEROL REGULATORY ELEMENT-BINDING PROTEIN ECM22"/>
    <property type="match status" value="1"/>
</dbReference>
<comment type="caution">
    <text evidence="4">The sequence shown here is derived from an EMBL/GenBank/DDBJ whole genome shotgun (WGS) entry which is preliminary data.</text>
</comment>
<evidence type="ECO:0000313" key="4">
    <source>
        <dbReference type="EMBL" id="TKA26666.1"/>
    </source>
</evidence>
<keyword evidence="5" id="KW-1185">Reference proteome</keyword>
<feature type="domain" description="Zn(2)-C6 fungal-type" evidence="3">
    <location>
        <begin position="14"/>
        <end position="75"/>
    </location>
</feature>
<dbReference type="GO" id="GO:0008270">
    <property type="term" value="F:zinc ion binding"/>
    <property type="evidence" value="ECO:0007669"/>
    <property type="project" value="InterPro"/>
</dbReference>
<evidence type="ECO:0000256" key="2">
    <source>
        <dbReference type="SAM" id="MobiDB-lite"/>
    </source>
</evidence>
<dbReference type="SMART" id="SM00066">
    <property type="entry name" value="GAL4"/>
    <property type="match status" value="1"/>
</dbReference>
<name>A0A4U0TXF1_9PEZI</name>
<proteinExistence type="predicted"/>
<gene>
    <name evidence="4" type="ORF">B0A50_04774</name>
</gene>
<dbReference type="AlphaFoldDB" id="A0A4U0TXF1"/>
<keyword evidence="1" id="KW-0539">Nucleus</keyword>
<dbReference type="InterPro" id="IPR021858">
    <property type="entry name" value="Fun_TF"/>
</dbReference>
<dbReference type="InterPro" id="IPR052400">
    <property type="entry name" value="Zn2-C6_fungal_TF"/>
</dbReference>
<feature type="compositionally biased region" description="Basic residues" evidence="2">
    <location>
        <begin position="10"/>
        <end position="20"/>
    </location>
</feature>